<proteinExistence type="predicted"/>
<dbReference type="EnsemblMetazoa" id="CJA02384.1">
    <property type="protein sequence ID" value="CJA02384.1"/>
    <property type="gene ID" value="WBGene00121586"/>
</dbReference>
<reference evidence="1" key="2">
    <citation type="submission" date="2022-06" db="UniProtKB">
        <authorList>
            <consortium name="EnsemblMetazoa"/>
        </authorList>
    </citation>
    <scope>IDENTIFICATION</scope>
    <source>
        <strain evidence="1">DF5081</strain>
    </source>
</reference>
<evidence type="ECO:0000313" key="1">
    <source>
        <dbReference type="EnsemblMetazoa" id="CJA02384.1"/>
    </source>
</evidence>
<keyword evidence="2" id="KW-1185">Reference proteome</keyword>
<accession>A0A8R1DGT9</accession>
<dbReference type="AlphaFoldDB" id="A0A8R1DGT9"/>
<name>A0A8R1DGT9_CAEJA</name>
<evidence type="ECO:0000313" key="2">
    <source>
        <dbReference type="Proteomes" id="UP000005237"/>
    </source>
</evidence>
<organism evidence="1 2">
    <name type="scientific">Caenorhabditis japonica</name>
    <dbReference type="NCBI Taxonomy" id="281687"/>
    <lineage>
        <taxon>Eukaryota</taxon>
        <taxon>Metazoa</taxon>
        <taxon>Ecdysozoa</taxon>
        <taxon>Nematoda</taxon>
        <taxon>Chromadorea</taxon>
        <taxon>Rhabditida</taxon>
        <taxon>Rhabditina</taxon>
        <taxon>Rhabditomorpha</taxon>
        <taxon>Rhabditoidea</taxon>
        <taxon>Rhabditidae</taxon>
        <taxon>Peloderinae</taxon>
        <taxon>Caenorhabditis</taxon>
    </lineage>
</organism>
<evidence type="ECO:0008006" key="3">
    <source>
        <dbReference type="Google" id="ProtNLM"/>
    </source>
</evidence>
<sequence length="256" mass="30494">MHVKMDEQVEIYWRMEMESGVRTLVHRQYNGKEEKVKRQSVMISSREYLERILKWILERYRFKKIHLGMPGLAPLFANYTHRVEDVGISDEVEYLELAEKFCPCKLALSQPTVNNRRRGTLNLRKFPQLEELIMYGVPLDLDQFVESKLIRVTADTITKKIKLKHANKLIENWKRGVLNYKTIRISSEPSRVPIKVPHQQWTALHDEREDSDVFYDDVENNRKKIGSFRYSPKSFEFVSWEENGGKEPSFFFNRCF</sequence>
<dbReference type="Proteomes" id="UP000005237">
    <property type="component" value="Unassembled WGS sequence"/>
</dbReference>
<reference evidence="2" key="1">
    <citation type="submission" date="2010-08" db="EMBL/GenBank/DDBJ databases">
        <authorList>
            <consortium name="Caenorhabditis japonica Sequencing Consortium"/>
            <person name="Wilson R.K."/>
        </authorList>
    </citation>
    <scope>NUCLEOTIDE SEQUENCE [LARGE SCALE GENOMIC DNA]</scope>
    <source>
        <strain evidence="2">DF5081</strain>
    </source>
</reference>
<protein>
    <recommendedName>
        <fullName evidence="3">F-box domain-containing protein</fullName>
    </recommendedName>
</protein>